<name>A0A6S7HIM1_PARCT</name>
<protein>
    <submittedName>
        <fullName evidence="1">Uncharacterized protein</fullName>
    </submittedName>
</protein>
<proteinExistence type="predicted"/>
<dbReference type="InterPro" id="IPR008042">
    <property type="entry name" value="Retrotrans_Pao"/>
</dbReference>
<evidence type="ECO:0000313" key="1">
    <source>
        <dbReference type="EMBL" id="CAB4003447.1"/>
    </source>
</evidence>
<gene>
    <name evidence="1" type="ORF">PACLA_8A056306</name>
</gene>
<dbReference type="Pfam" id="PF05380">
    <property type="entry name" value="Peptidase_A17"/>
    <property type="match status" value="1"/>
</dbReference>
<evidence type="ECO:0000313" key="2">
    <source>
        <dbReference type="Proteomes" id="UP001152795"/>
    </source>
</evidence>
<dbReference type="PANTHER" id="PTHR47331:SF1">
    <property type="entry name" value="GAG-LIKE PROTEIN"/>
    <property type="match status" value="1"/>
</dbReference>
<sequence>MLDSGSEITLVDLSLVKQVGAQGHLDKLVVSTVSNENDVQHGYRINRSVESLINENPKRLKLTNAWSSKELKIPLRHQCVFQDKSRWPHLQNVPFPNVEREKISIIIGTDMPEAFIPIDVCYDGPDSPVAIRSCLGYSVFGRMGKEIEAQCSTTYTSTIHNVCVSSDITLNQQLESFWKLESLRTSEGGFRLTEFLSNRKDVLKAIPVKERATPTLDLDLDQLPINRTLGLSWDAQTDEFYFSSIRTDKPATKRGILSVISSLFDPLGFLRPFILPVKILLQELWRQGIGWDEEI</sequence>
<keyword evidence="2" id="KW-1185">Reference proteome</keyword>
<comment type="caution">
    <text evidence="1">The sequence shown here is derived from an EMBL/GenBank/DDBJ whole genome shotgun (WGS) entry which is preliminary data.</text>
</comment>
<dbReference type="OrthoDB" id="5978561at2759"/>
<dbReference type="Proteomes" id="UP001152795">
    <property type="component" value="Unassembled WGS sequence"/>
</dbReference>
<dbReference type="PANTHER" id="PTHR47331">
    <property type="entry name" value="PHD-TYPE DOMAIN-CONTAINING PROTEIN"/>
    <property type="match status" value="1"/>
</dbReference>
<dbReference type="AlphaFoldDB" id="A0A6S7HIM1"/>
<dbReference type="EMBL" id="CACRXK020004633">
    <property type="protein sequence ID" value="CAB4003447.1"/>
    <property type="molecule type" value="Genomic_DNA"/>
</dbReference>
<accession>A0A6S7HIM1</accession>
<reference evidence="1" key="1">
    <citation type="submission" date="2020-04" db="EMBL/GenBank/DDBJ databases">
        <authorList>
            <person name="Alioto T."/>
            <person name="Alioto T."/>
            <person name="Gomez Garrido J."/>
        </authorList>
    </citation>
    <scope>NUCLEOTIDE SEQUENCE</scope>
    <source>
        <strain evidence="1">A484AB</strain>
    </source>
</reference>
<organism evidence="1 2">
    <name type="scientific">Paramuricea clavata</name>
    <name type="common">Red gorgonian</name>
    <name type="synonym">Violescent sea-whip</name>
    <dbReference type="NCBI Taxonomy" id="317549"/>
    <lineage>
        <taxon>Eukaryota</taxon>
        <taxon>Metazoa</taxon>
        <taxon>Cnidaria</taxon>
        <taxon>Anthozoa</taxon>
        <taxon>Octocorallia</taxon>
        <taxon>Malacalcyonacea</taxon>
        <taxon>Plexauridae</taxon>
        <taxon>Paramuricea</taxon>
    </lineage>
</organism>